<comment type="subcellular location">
    <subcellularLocation>
        <location evidence="1">Membrane</location>
        <topology evidence="1">Multi-pass membrane protein</topology>
    </subcellularLocation>
</comment>
<evidence type="ECO:0000256" key="1">
    <source>
        <dbReference type="ARBA" id="ARBA00004141"/>
    </source>
</evidence>
<feature type="transmembrane region" description="Helical" evidence="5">
    <location>
        <begin position="48"/>
        <end position="67"/>
    </location>
</feature>
<evidence type="ECO:0000313" key="6">
    <source>
        <dbReference type="EMBL" id="RMD77472.1"/>
    </source>
</evidence>
<keyword evidence="2 5" id="KW-0812">Transmembrane</keyword>
<dbReference type="Proteomes" id="UP000269410">
    <property type="component" value="Unassembled WGS sequence"/>
</dbReference>
<evidence type="ECO:0000256" key="2">
    <source>
        <dbReference type="ARBA" id="ARBA00022692"/>
    </source>
</evidence>
<keyword evidence="3 5" id="KW-1133">Transmembrane helix</keyword>
<feature type="transmembrane region" description="Helical" evidence="5">
    <location>
        <begin position="163"/>
        <end position="191"/>
    </location>
</feature>
<dbReference type="Pfam" id="PF01040">
    <property type="entry name" value="UbiA"/>
    <property type="match status" value="1"/>
</dbReference>
<reference evidence="6 7" key="1">
    <citation type="submission" date="2018-10" db="EMBL/GenBank/DDBJ databases">
        <title>Thermophilic Lithotrophy and Phototrophy in an Intertidal, Iron-rich, Geothermal Spring.</title>
        <authorList>
            <person name="Ward L.M."/>
            <person name="Idei A."/>
            <person name="Nakagawa M."/>
            <person name="Ueno Y."/>
            <person name="Fischer W."/>
            <person name="Mcglynn S.E."/>
        </authorList>
    </citation>
    <scope>NUCLEOTIDE SEQUENCE [LARGE SCALE GENOMIC DNA]</scope>
    <source>
        <strain evidence="6">J137</strain>
    </source>
</reference>
<proteinExistence type="predicted"/>
<evidence type="ECO:0008006" key="8">
    <source>
        <dbReference type="Google" id="ProtNLM"/>
    </source>
</evidence>
<dbReference type="PANTHER" id="PTHR11048:SF5">
    <property type="entry name" value="DECAPRENYL-PHOSPHATE PHOSPHORIBOSYLTRANSFERASE"/>
    <property type="match status" value="1"/>
</dbReference>
<dbReference type="GO" id="GO:0016765">
    <property type="term" value="F:transferase activity, transferring alkyl or aryl (other than methyl) groups"/>
    <property type="evidence" value="ECO:0007669"/>
    <property type="project" value="InterPro"/>
</dbReference>
<gene>
    <name evidence="6" type="ORF">D6810_00900</name>
</gene>
<feature type="transmembrane region" description="Helical" evidence="5">
    <location>
        <begin position="239"/>
        <end position="256"/>
    </location>
</feature>
<dbReference type="Gene3D" id="1.10.357.140">
    <property type="entry name" value="UbiA prenyltransferase"/>
    <property type="match status" value="1"/>
</dbReference>
<dbReference type="EMBL" id="RFKV01000030">
    <property type="protein sequence ID" value="RMD77472.1"/>
    <property type="molecule type" value="Genomic_DNA"/>
</dbReference>
<dbReference type="GO" id="GO:0009247">
    <property type="term" value="P:glycolipid biosynthetic process"/>
    <property type="evidence" value="ECO:0007669"/>
    <property type="project" value="TreeGrafter"/>
</dbReference>
<protein>
    <recommendedName>
        <fullName evidence="8">Decaprenyl-phosphate phosphoribosyltransferase</fullName>
    </recommendedName>
</protein>
<dbReference type="GO" id="GO:0005886">
    <property type="term" value="C:plasma membrane"/>
    <property type="evidence" value="ECO:0007669"/>
    <property type="project" value="TreeGrafter"/>
</dbReference>
<evidence type="ECO:0000313" key="7">
    <source>
        <dbReference type="Proteomes" id="UP000269410"/>
    </source>
</evidence>
<evidence type="ECO:0000256" key="5">
    <source>
        <dbReference type="SAM" id="Phobius"/>
    </source>
</evidence>
<feature type="transmembrane region" description="Helical" evidence="5">
    <location>
        <begin position="123"/>
        <end position="143"/>
    </location>
</feature>
<organism evidence="6 7">
    <name type="scientific">Candidatus Dojkabacteria bacterium</name>
    <dbReference type="NCBI Taxonomy" id="2099670"/>
    <lineage>
        <taxon>Bacteria</taxon>
        <taxon>Candidatus Dojkabacteria</taxon>
    </lineage>
</organism>
<feature type="transmembrane region" description="Helical" evidence="5">
    <location>
        <begin position="211"/>
        <end position="233"/>
    </location>
</feature>
<dbReference type="AlphaFoldDB" id="A0A3M0YZF7"/>
<feature type="transmembrane region" description="Helical" evidence="5">
    <location>
        <begin position="97"/>
        <end position="116"/>
    </location>
</feature>
<evidence type="ECO:0000256" key="3">
    <source>
        <dbReference type="ARBA" id="ARBA00022989"/>
    </source>
</evidence>
<feature type="transmembrane region" description="Helical" evidence="5">
    <location>
        <begin position="277"/>
        <end position="295"/>
    </location>
</feature>
<dbReference type="CDD" id="cd13963">
    <property type="entry name" value="PT_UbiA_2"/>
    <property type="match status" value="1"/>
</dbReference>
<evidence type="ECO:0000256" key="4">
    <source>
        <dbReference type="ARBA" id="ARBA00023136"/>
    </source>
</evidence>
<dbReference type="PANTHER" id="PTHR11048">
    <property type="entry name" value="PRENYLTRANSFERASES"/>
    <property type="match status" value="1"/>
</dbReference>
<keyword evidence="4 5" id="KW-0472">Membrane</keyword>
<dbReference type="InterPro" id="IPR039653">
    <property type="entry name" value="Prenyltransferase"/>
</dbReference>
<dbReference type="InterPro" id="IPR000537">
    <property type="entry name" value="UbiA_prenyltransferase"/>
</dbReference>
<sequence length="297" mass="34130">MIWLMNLNLIGKVKNYLKLIRIHQIHKNAFVFAPLIFSKGFFFADKTILTLLAALSFYLASSLVYVINDYVDIESDKIHPNKKFRPLASGAVTKKEAMILLFILITGNTISVFLWSRKIEVSIVLILFLINNILYSFITKKIAYLDTLQNSFGYILRVLAGSYAISVIPSVFLIMLTFLIAFCISLAKRILELNFVGKKARKSLQNYDKSLTVKLFNVSLFLFTFIYGIYTITTDQQNRLILVTFPFVLFLAFRFLKLINSSDLYEDDPSKLFLQNKLNFIISFITVVILIVVVYEA</sequence>
<dbReference type="InterPro" id="IPR044878">
    <property type="entry name" value="UbiA_sf"/>
</dbReference>
<name>A0A3M0YZF7_9BACT</name>
<accession>A0A3M0YZF7</accession>
<comment type="caution">
    <text evidence="6">The sequence shown here is derived from an EMBL/GenBank/DDBJ whole genome shotgun (WGS) entry which is preliminary data.</text>
</comment>